<feature type="compositionally biased region" description="Basic residues" evidence="1">
    <location>
        <begin position="1"/>
        <end position="10"/>
    </location>
</feature>
<sequence length="131" mass="14012">MDRTCHRAARRQPADPSGQRVHRRAGPEVGTDRREVTGQQRTGWGAYAVVLTGTLFGLAAVLFGAPTEVAVPVIGVFFLIGALFRGVLPEARASRLAVRAKVTDVVTLGLLGLLLVFGGLMLLVPRNWIIG</sequence>
<comment type="caution">
    <text evidence="3">The sequence shown here is derived from an EMBL/GenBank/DDBJ whole genome shotgun (WGS) entry which is preliminary data.</text>
</comment>
<feature type="region of interest" description="Disordered" evidence="1">
    <location>
        <begin position="1"/>
        <end position="38"/>
    </location>
</feature>
<feature type="transmembrane region" description="Helical" evidence="2">
    <location>
        <begin position="44"/>
        <end position="63"/>
    </location>
</feature>
<evidence type="ECO:0000313" key="4">
    <source>
        <dbReference type="Proteomes" id="UP000253303"/>
    </source>
</evidence>
<evidence type="ECO:0000256" key="1">
    <source>
        <dbReference type="SAM" id="MobiDB-lite"/>
    </source>
</evidence>
<keyword evidence="2" id="KW-0472">Membrane</keyword>
<dbReference type="InterPro" id="IPR021385">
    <property type="entry name" value="DUF3017"/>
</dbReference>
<name>A0A366LTC2_9ACTN</name>
<protein>
    <recommendedName>
        <fullName evidence="5">DUF3017 family protein</fullName>
    </recommendedName>
</protein>
<organism evidence="3 4">
    <name type="scientific">Spongiactinospora rosea</name>
    <dbReference type="NCBI Taxonomy" id="2248750"/>
    <lineage>
        <taxon>Bacteria</taxon>
        <taxon>Bacillati</taxon>
        <taxon>Actinomycetota</taxon>
        <taxon>Actinomycetes</taxon>
        <taxon>Streptosporangiales</taxon>
        <taxon>Streptosporangiaceae</taxon>
        <taxon>Spongiactinospora</taxon>
    </lineage>
</organism>
<keyword evidence="2" id="KW-1133">Transmembrane helix</keyword>
<dbReference type="AlphaFoldDB" id="A0A366LTC2"/>
<reference evidence="3 4" key="1">
    <citation type="submission" date="2018-06" db="EMBL/GenBank/DDBJ databases">
        <title>Sphaerisporangium craniellae sp. nov., isolated from a marine sponge in the South China Sea.</title>
        <authorList>
            <person name="Li L."/>
        </authorList>
    </citation>
    <scope>NUCLEOTIDE SEQUENCE [LARGE SCALE GENOMIC DNA]</scope>
    <source>
        <strain evidence="3 4">LHW63015</strain>
    </source>
</reference>
<proteinExistence type="predicted"/>
<gene>
    <name evidence="3" type="ORF">DP939_30105</name>
</gene>
<dbReference type="EMBL" id="QMEY01000016">
    <property type="protein sequence ID" value="RBQ16564.1"/>
    <property type="molecule type" value="Genomic_DNA"/>
</dbReference>
<evidence type="ECO:0008006" key="5">
    <source>
        <dbReference type="Google" id="ProtNLM"/>
    </source>
</evidence>
<dbReference type="Pfam" id="PF11222">
    <property type="entry name" value="DUF3017"/>
    <property type="match status" value="1"/>
</dbReference>
<feature type="transmembrane region" description="Helical" evidence="2">
    <location>
        <begin position="69"/>
        <end position="88"/>
    </location>
</feature>
<feature type="transmembrane region" description="Helical" evidence="2">
    <location>
        <begin position="100"/>
        <end position="124"/>
    </location>
</feature>
<dbReference type="Proteomes" id="UP000253303">
    <property type="component" value="Unassembled WGS sequence"/>
</dbReference>
<evidence type="ECO:0000313" key="3">
    <source>
        <dbReference type="EMBL" id="RBQ16564.1"/>
    </source>
</evidence>
<evidence type="ECO:0000256" key="2">
    <source>
        <dbReference type="SAM" id="Phobius"/>
    </source>
</evidence>
<keyword evidence="2" id="KW-0812">Transmembrane</keyword>
<accession>A0A366LTC2</accession>
<keyword evidence="4" id="KW-1185">Reference proteome</keyword>